<keyword evidence="2 4" id="KW-0328">Glycosyltransferase</keyword>
<dbReference type="FunFam" id="3.40.50.2000:FF:000056">
    <property type="entry name" value="Glycosyltransferase"/>
    <property type="match status" value="1"/>
</dbReference>
<dbReference type="GO" id="GO:0035251">
    <property type="term" value="F:UDP-glucosyltransferase activity"/>
    <property type="evidence" value="ECO:0007669"/>
    <property type="project" value="InterPro"/>
</dbReference>
<accession>A0A8J4QX43</accession>
<evidence type="ECO:0000256" key="4">
    <source>
        <dbReference type="RuleBase" id="RU003718"/>
    </source>
</evidence>
<evidence type="ECO:0000256" key="1">
    <source>
        <dbReference type="ARBA" id="ARBA00009995"/>
    </source>
</evidence>
<comment type="caution">
    <text evidence="6">The sequence shown here is derived from an EMBL/GenBank/DDBJ whole genome shotgun (WGS) entry which is preliminary data.</text>
</comment>
<evidence type="ECO:0000256" key="2">
    <source>
        <dbReference type="ARBA" id="ARBA00022676"/>
    </source>
</evidence>
<dbReference type="EMBL" id="JRKL02004261">
    <property type="protein sequence ID" value="KAF3953012.1"/>
    <property type="molecule type" value="Genomic_DNA"/>
</dbReference>
<gene>
    <name evidence="6" type="ORF">CMV_021495</name>
</gene>
<dbReference type="OrthoDB" id="5835829at2759"/>
<evidence type="ECO:0000313" key="7">
    <source>
        <dbReference type="Proteomes" id="UP000737018"/>
    </source>
</evidence>
<keyword evidence="7" id="KW-1185">Reference proteome</keyword>
<evidence type="ECO:0000256" key="5">
    <source>
        <dbReference type="RuleBase" id="RU362057"/>
    </source>
</evidence>
<reference evidence="6" key="1">
    <citation type="submission" date="2020-03" db="EMBL/GenBank/DDBJ databases">
        <title>Castanea mollissima Vanexum genome sequencing.</title>
        <authorList>
            <person name="Staton M."/>
        </authorList>
    </citation>
    <scope>NUCLEOTIDE SEQUENCE</scope>
    <source>
        <tissue evidence="6">Leaf</tissue>
    </source>
</reference>
<dbReference type="SUPFAM" id="SSF53756">
    <property type="entry name" value="UDP-Glycosyltransferase/glycogen phosphorylase"/>
    <property type="match status" value="1"/>
</dbReference>
<proteinExistence type="inferred from homology"/>
<evidence type="ECO:0000313" key="6">
    <source>
        <dbReference type="EMBL" id="KAF3953012.1"/>
    </source>
</evidence>
<keyword evidence="3 4" id="KW-0808">Transferase</keyword>
<comment type="similarity">
    <text evidence="1 4">Belongs to the UDP-glycosyltransferase family.</text>
</comment>
<dbReference type="InterPro" id="IPR035595">
    <property type="entry name" value="UDP_glycos_trans_CS"/>
</dbReference>
<dbReference type="PANTHER" id="PTHR48048:SF83">
    <property type="entry name" value="GLYCOSYLTRANSFERASE"/>
    <property type="match status" value="1"/>
</dbReference>
<dbReference type="Gene3D" id="3.40.50.2000">
    <property type="entry name" value="Glycogen Phosphorylase B"/>
    <property type="match status" value="2"/>
</dbReference>
<name>A0A8J4QX43_9ROSI</name>
<dbReference type="CDD" id="cd03784">
    <property type="entry name" value="GT1_Gtf-like"/>
    <property type="match status" value="1"/>
</dbReference>
<dbReference type="PROSITE" id="PS00375">
    <property type="entry name" value="UDPGT"/>
    <property type="match status" value="1"/>
</dbReference>
<dbReference type="EC" id="2.4.1.-" evidence="5"/>
<dbReference type="FunFam" id="3.40.50.2000:FF:000080">
    <property type="entry name" value="Glycosyltransferase"/>
    <property type="match status" value="1"/>
</dbReference>
<dbReference type="Proteomes" id="UP000737018">
    <property type="component" value="Unassembled WGS sequence"/>
</dbReference>
<dbReference type="AlphaFoldDB" id="A0A8J4QX43"/>
<dbReference type="Pfam" id="PF00201">
    <property type="entry name" value="UDPGT"/>
    <property type="match status" value="1"/>
</dbReference>
<dbReference type="InterPro" id="IPR050481">
    <property type="entry name" value="UDP-glycosyltransf_plant"/>
</dbReference>
<dbReference type="PANTHER" id="PTHR48048">
    <property type="entry name" value="GLYCOSYLTRANSFERASE"/>
    <property type="match status" value="1"/>
</dbReference>
<protein>
    <recommendedName>
        <fullName evidence="5">Glycosyltransferase</fullName>
        <ecNumber evidence="5">2.4.1.-</ecNumber>
    </recommendedName>
</protein>
<evidence type="ECO:0000256" key="3">
    <source>
        <dbReference type="ARBA" id="ARBA00022679"/>
    </source>
</evidence>
<organism evidence="6 7">
    <name type="scientific">Castanea mollissima</name>
    <name type="common">Chinese chestnut</name>
    <dbReference type="NCBI Taxonomy" id="60419"/>
    <lineage>
        <taxon>Eukaryota</taxon>
        <taxon>Viridiplantae</taxon>
        <taxon>Streptophyta</taxon>
        <taxon>Embryophyta</taxon>
        <taxon>Tracheophyta</taxon>
        <taxon>Spermatophyta</taxon>
        <taxon>Magnoliopsida</taxon>
        <taxon>eudicotyledons</taxon>
        <taxon>Gunneridae</taxon>
        <taxon>Pentapetalae</taxon>
        <taxon>rosids</taxon>
        <taxon>fabids</taxon>
        <taxon>Fagales</taxon>
        <taxon>Fagaceae</taxon>
        <taxon>Castanea</taxon>
    </lineage>
</organism>
<dbReference type="InterPro" id="IPR002213">
    <property type="entry name" value="UDP_glucos_trans"/>
</dbReference>
<sequence length="468" mass="51616">MKQAAELIFVPVPGIGHLVSTLEFAKRLIDRDDRLFIKILSMKFPFTSTADAYTRSLTASQPRIQIIDLPQVDPPPSLDLSVSAENYIYLFIEENIPNVKKAVTDIVSSNNNSGSSHVVALVLDFFCLSMIDVGTELNLPSYLFLTANLGFLGLMLCLPTRHNQIGTEFSESDPEFLIPGIVNPVPSGVLPSAVFNKHGGYTAYVKLAQRFRDTKGIMVNSFRELEPYALDSLSDGQTPPVYTVGPVLDLKGPPNPALDEAQHDNIMKWLDDQPPLSVVFLCFGSMGSFGETQVKEMALGLESSGHRFLWSLRSHTPNALADDVLPEGFLDRIKGKGMICSGWAPQVEVLAHKAIGGFVSHCGWNSILESLWHGVPIVTWPIYAEQQLNAYRMVKELGLAVELRLDYRIGSNLVLADEIERAVRRVVDDHEVRKKVKEMGEMARKALMDGGSSFNSIGQLIEDMIGTG</sequence>